<dbReference type="SUPFAM" id="SSF53098">
    <property type="entry name" value="Ribonuclease H-like"/>
    <property type="match status" value="1"/>
</dbReference>
<feature type="domain" description="Integrase catalytic" evidence="1">
    <location>
        <begin position="100"/>
        <end position="270"/>
    </location>
</feature>
<dbReference type="PANTHER" id="PTHR38681:SF1">
    <property type="entry name" value="RETROVIRUS-RELATED POL POLYPROTEIN FROM TRANSPOSON 412-LIKE PROTEIN"/>
    <property type="match status" value="1"/>
</dbReference>
<dbReference type="PANTHER" id="PTHR38681">
    <property type="entry name" value="RETROVIRUS-RELATED POL POLYPROTEIN FROM TRANSPOSON 412-LIKE PROTEIN-RELATED"/>
    <property type="match status" value="1"/>
</dbReference>
<dbReference type="OrthoDB" id="422540at2759"/>
<dbReference type="PROSITE" id="PS50994">
    <property type="entry name" value="INTEGRASE"/>
    <property type="match status" value="1"/>
</dbReference>
<dbReference type="Gene3D" id="1.10.340.70">
    <property type="match status" value="1"/>
</dbReference>
<sequence length="367" mass="41198">MIADPRGLVIRKVRLLQPGVDVFCDISTGHARPLIPPDFRKAVFDSLHNLAHAGPKATVKLITQRFVWPSVKKDGRTWEKCCLQCQRAKITRHVSTPVGEFVTPTARFDHIHVDIVGPLPYSRGYTHCLTVVGSFSRWPEVFPIQDTTAETVARTLFVGYVARYGVPLRVTTDQGRQFESALFKSWARALGAEHHRTSAYHPQANGAVERLHRQLKAAIMCRQEDSWSETLPAVLLGIRAAVKEDSGTTPAEMDFGEALRLPGDLIAGDDQTEVSVFVEQLRNRMRALKPAPRAHHGHKRVFVFKELDTASHVLVRRDAVKKPLQPPYEGPFLVVSRGDKNFRIKIGQREVSVSKDRLKQVFAVNIT</sequence>
<dbReference type="FunFam" id="3.30.420.10:FF:000032">
    <property type="entry name" value="Retrovirus-related Pol polyprotein from transposon 297-like Protein"/>
    <property type="match status" value="1"/>
</dbReference>
<evidence type="ECO:0000259" key="1">
    <source>
        <dbReference type="PROSITE" id="PS50994"/>
    </source>
</evidence>
<accession>A0A154P0Q4</accession>
<dbReference type="Proteomes" id="UP000076502">
    <property type="component" value="Unassembled WGS sequence"/>
</dbReference>
<keyword evidence="3" id="KW-1185">Reference proteome</keyword>
<dbReference type="InterPro" id="IPR001584">
    <property type="entry name" value="Integrase_cat-core"/>
</dbReference>
<evidence type="ECO:0000313" key="2">
    <source>
        <dbReference type="EMBL" id="KZC05427.1"/>
    </source>
</evidence>
<dbReference type="Pfam" id="PF17921">
    <property type="entry name" value="Integrase_H2C2"/>
    <property type="match status" value="1"/>
</dbReference>
<dbReference type="InterPro" id="IPR012337">
    <property type="entry name" value="RNaseH-like_sf"/>
</dbReference>
<dbReference type="Gene3D" id="3.30.420.10">
    <property type="entry name" value="Ribonuclease H-like superfamily/Ribonuclease H"/>
    <property type="match status" value="1"/>
</dbReference>
<dbReference type="GO" id="GO:0015074">
    <property type="term" value="P:DNA integration"/>
    <property type="evidence" value="ECO:0007669"/>
    <property type="project" value="InterPro"/>
</dbReference>
<evidence type="ECO:0000313" key="3">
    <source>
        <dbReference type="Proteomes" id="UP000076502"/>
    </source>
</evidence>
<dbReference type="InterPro" id="IPR036397">
    <property type="entry name" value="RNaseH_sf"/>
</dbReference>
<protein>
    <submittedName>
        <fullName evidence="2">Pro-Pol polyprotein</fullName>
    </submittedName>
</protein>
<dbReference type="Pfam" id="PF00665">
    <property type="entry name" value="rve"/>
    <property type="match status" value="1"/>
</dbReference>
<reference evidence="2 3" key="1">
    <citation type="submission" date="2015-07" db="EMBL/GenBank/DDBJ databases">
        <title>The genome of Dufourea novaeangliae.</title>
        <authorList>
            <person name="Pan H."/>
            <person name="Kapheim K."/>
        </authorList>
    </citation>
    <scope>NUCLEOTIDE SEQUENCE [LARGE SCALE GENOMIC DNA]</scope>
    <source>
        <strain evidence="2">0120121106</strain>
        <tissue evidence="2">Whole body</tissue>
    </source>
</reference>
<dbReference type="STRING" id="178035.A0A154P0Q4"/>
<name>A0A154P0Q4_DUFNO</name>
<dbReference type="InterPro" id="IPR041588">
    <property type="entry name" value="Integrase_H2C2"/>
</dbReference>
<dbReference type="EMBL" id="KQ434791">
    <property type="protein sequence ID" value="KZC05427.1"/>
    <property type="molecule type" value="Genomic_DNA"/>
</dbReference>
<dbReference type="GO" id="GO:0003676">
    <property type="term" value="F:nucleic acid binding"/>
    <property type="evidence" value="ECO:0007669"/>
    <property type="project" value="InterPro"/>
</dbReference>
<dbReference type="AlphaFoldDB" id="A0A154P0Q4"/>
<gene>
    <name evidence="2" type="ORF">WN55_05457</name>
</gene>
<organism evidence="2 3">
    <name type="scientific">Dufourea novaeangliae</name>
    <name type="common">Sweat bee</name>
    <dbReference type="NCBI Taxonomy" id="178035"/>
    <lineage>
        <taxon>Eukaryota</taxon>
        <taxon>Metazoa</taxon>
        <taxon>Ecdysozoa</taxon>
        <taxon>Arthropoda</taxon>
        <taxon>Hexapoda</taxon>
        <taxon>Insecta</taxon>
        <taxon>Pterygota</taxon>
        <taxon>Neoptera</taxon>
        <taxon>Endopterygota</taxon>
        <taxon>Hymenoptera</taxon>
        <taxon>Apocrita</taxon>
        <taxon>Aculeata</taxon>
        <taxon>Apoidea</taxon>
        <taxon>Anthophila</taxon>
        <taxon>Halictidae</taxon>
        <taxon>Rophitinae</taxon>
        <taxon>Dufourea</taxon>
    </lineage>
</organism>
<proteinExistence type="predicted"/>